<reference evidence="1" key="2">
    <citation type="journal article" date="2015" name="Fish Shellfish Immunol.">
        <title>Early steps in the European eel (Anguilla anguilla)-Vibrio vulnificus interaction in the gills: Role of the RtxA13 toxin.</title>
        <authorList>
            <person name="Callol A."/>
            <person name="Pajuelo D."/>
            <person name="Ebbesson L."/>
            <person name="Teles M."/>
            <person name="MacKenzie S."/>
            <person name="Amaro C."/>
        </authorList>
    </citation>
    <scope>NUCLEOTIDE SEQUENCE</scope>
</reference>
<name>A0A0E9V2B9_ANGAN</name>
<dbReference type="EMBL" id="GBXM01036987">
    <property type="protein sequence ID" value="JAH71590.1"/>
    <property type="molecule type" value="Transcribed_RNA"/>
</dbReference>
<accession>A0A0E9V2B9</accession>
<proteinExistence type="predicted"/>
<organism evidence="1">
    <name type="scientific">Anguilla anguilla</name>
    <name type="common">European freshwater eel</name>
    <name type="synonym">Muraena anguilla</name>
    <dbReference type="NCBI Taxonomy" id="7936"/>
    <lineage>
        <taxon>Eukaryota</taxon>
        <taxon>Metazoa</taxon>
        <taxon>Chordata</taxon>
        <taxon>Craniata</taxon>
        <taxon>Vertebrata</taxon>
        <taxon>Euteleostomi</taxon>
        <taxon>Actinopterygii</taxon>
        <taxon>Neopterygii</taxon>
        <taxon>Teleostei</taxon>
        <taxon>Anguilliformes</taxon>
        <taxon>Anguillidae</taxon>
        <taxon>Anguilla</taxon>
    </lineage>
</organism>
<sequence>MTAEPNVT</sequence>
<evidence type="ECO:0000313" key="1">
    <source>
        <dbReference type="EMBL" id="JAH71590.1"/>
    </source>
</evidence>
<protein>
    <submittedName>
        <fullName evidence="1">Uncharacterized protein</fullName>
    </submittedName>
</protein>
<reference evidence="1" key="1">
    <citation type="submission" date="2014-11" db="EMBL/GenBank/DDBJ databases">
        <authorList>
            <person name="Amaro Gonzalez C."/>
        </authorList>
    </citation>
    <scope>NUCLEOTIDE SEQUENCE</scope>
</reference>